<organism evidence="3 4">
    <name type="scientific">Zasmidium cellare</name>
    <name type="common">Wine cellar mold</name>
    <name type="synonym">Racodium cellare</name>
    <dbReference type="NCBI Taxonomy" id="395010"/>
    <lineage>
        <taxon>Eukaryota</taxon>
        <taxon>Fungi</taxon>
        <taxon>Dikarya</taxon>
        <taxon>Ascomycota</taxon>
        <taxon>Pezizomycotina</taxon>
        <taxon>Dothideomycetes</taxon>
        <taxon>Dothideomycetidae</taxon>
        <taxon>Mycosphaerellales</taxon>
        <taxon>Mycosphaerellaceae</taxon>
        <taxon>Zasmidium</taxon>
    </lineage>
</organism>
<dbReference type="EMBL" id="JAXOVC010000009">
    <property type="protein sequence ID" value="KAK4497557.1"/>
    <property type="molecule type" value="Genomic_DNA"/>
</dbReference>
<gene>
    <name evidence="3" type="ORF">PRZ48_012008</name>
</gene>
<comment type="caution">
    <text evidence="3">The sequence shown here is derived from an EMBL/GenBank/DDBJ whole genome shotgun (WGS) entry which is preliminary data.</text>
</comment>
<evidence type="ECO:0000313" key="3">
    <source>
        <dbReference type="EMBL" id="KAK4497557.1"/>
    </source>
</evidence>
<feature type="signal peptide" evidence="1">
    <location>
        <begin position="1"/>
        <end position="16"/>
    </location>
</feature>
<dbReference type="InterPro" id="IPR000073">
    <property type="entry name" value="AB_hydrolase_1"/>
</dbReference>
<dbReference type="InterPro" id="IPR029058">
    <property type="entry name" value="AB_hydrolase_fold"/>
</dbReference>
<dbReference type="Pfam" id="PF12697">
    <property type="entry name" value="Abhydrolase_6"/>
    <property type="match status" value="1"/>
</dbReference>
<evidence type="ECO:0000256" key="1">
    <source>
        <dbReference type="SAM" id="SignalP"/>
    </source>
</evidence>
<keyword evidence="4" id="KW-1185">Reference proteome</keyword>
<evidence type="ECO:0000313" key="4">
    <source>
        <dbReference type="Proteomes" id="UP001305779"/>
    </source>
</evidence>
<dbReference type="Gene3D" id="3.40.50.1820">
    <property type="entry name" value="alpha/beta hydrolase"/>
    <property type="match status" value="1"/>
</dbReference>
<proteinExistence type="predicted"/>
<feature type="chain" id="PRO_5047363037" description="AB hydrolase-1 domain-containing protein" evidence="1">
    <location>
        <begin position="17"/>
        <end position="384"/>
    </location>
</feature>
<reference evidence="3 4" key="1">
    <citation type="journal article" date="2023" name="G3 (Bethesda)">
        <title>A chromosome-level genome assembly of Zasmidium syzygii isolated from banana leaves.</title>
        <authorList>
            <person name="van Westerhoven A.C."/>
            <person name="Mehrabi R."/>
            <person name="Talebi R."/>
            <person name="Steentjes M.B.F."/>
            <person name="Corcolon B."/>
            <person name="Chong P.A."/>
            <person name="Kema G.H.J."/>
            <person name="Seidl M.F."/>
        </authorList>
    </citation>
    <scope>NUCLEOTIDE SEQUENCE [LARGE SCALE GENOMIC DNA]</scope>
    <source>
        <strain evidence="3 4">P124</strain>
    </source>
</reference>
<feature type="domain" description="AB hydrolase-1" evidence="2">
    <location>
        <begin position="98"/>
        <end position="358"/>
    </location>
</feature>
<evidence type="ECO:0000259" key="2">
    <source>
        <dbReference type="Pfam" id="PF12697"/>
    </source>
</evidence>
<dbReference type="Proteomes" id="UP001305779">
    <property type="component" value="Unassembled WGS sequence"/>
</dbReference>
<name>A0ABR0E800_ZASCE</name>
<dbReference type="SUPFAM" id="SSF53474">
    <property type="entry name" value="alpha/beta-Hydrolases"/>
    <property type="match status" value="1"/>
</dbReference>
<keyword evidence="1" id="KW-0732">Signal</keyword>
<sequence length="384" mass="41760">MIKLILTLLAVSTATAQQSNCKKVTFTLNGVAANKDLLNISLNGTLDSILNFYNNARLIAAEGTQIIKSTFCSPTTRDDKNNARLQVLFHSITADRTAWSALGGVGSNYEPYKPEVYSWVRYANGQGYPTLAIDRLGNGKSDHPDPILTVQASYEISLYHDLAMQIREGHPQLPSLYMHLVFVGNSYGSQLGIGMAGTYPKAYDEYILTGVTSTPLKGFAGVGLVQAMPAQIVDPFRFATLPVGYLTTASEEGRTNAFFGSKAQVDYEDTVADLFFDRKDVVSIGQFVSIYAYPFNGTGFKGRVLLLDGEQDQPYCGPGSPVIGPAECGRQPRDTGVLFPDADYNYQTVDRVGHAVQEHVRSPVLFDIAHRFLAGENFGGGPPV</sequence>
<accession>A0ABR0E800</accession>
<protein>
    <recommendedName>
        <fullName evidence="2">AB hydrolase-1 domain-containing protein</fullName>
    </recommendedName>
</protein>